<evidence type="ECO:0000313" key="1">
    <source>
        <dbReference type="EnsemblPlants" id="Kaladp0056s0133.1.v1.1.CDS.1"/>
    </source>
</evidence>
<organism evidence="1 2">
    <name type="scientific">Kalanchoe fedtschenkoi</name>
    <name type="common">Lavender scallops</name>
    <name type="synonym">South American air plant</name>
    <dbReference type="NCBI Taxonomy" id="63787"/>
    <lineage>
        <taxon>Eukaryota</taxon>
        <taxon>Viridiplantae</taxon>
        <taxon>Streptophyta</taxon>
        <taxon>Embryophyta</taxon>
        <taxon>Tracheophyta</taxon>
        <taxon>Spermatophyta</taxon>
        <taxon>Magnoliopsida</taxon>
        <taxon>eudicotyledons</taxon>
        <taxon>Gunneridae</taxon>
        <taxon>Pentapetalae</taxon>
        <taxon>Saxifragales</taxon>
        <taxon>Crassulaceae</taxon>
        <taxon>Kalanchoe</taxon>
    </lineage>
</organism>
<dbReference type="AlphaFoldDB" id="A0A7N0U8H7"/>
<dbReference type="Gramene" id="Kaladp0056s0133.1.v1.1">
    <property type="protein sequence ID" value="Kaladp0056s0133.1.v1.1.CDS.1"/>
    <property type="gene ID" value="Kaladp0056s0133.v1.1"/>
</dbReference>
<name>A0A7N0U8H7_KALFE</name>
<keyword evidence="2" id="KW-1185">Reference proteome</keyword>
<accession>A0A7N0U8H7</accession>
<sequence>MAAAIPLQRFIETLQNLCRSQWMERLRRHEPARAFVEDFLRATARLLAYIRRHRLLPDPMRRPQPPAVSARESVHVRRVHREHLFTMLFRLHRHIDTLRRIARQAPPQQAQHHHSSDDHRRLIDVLHAFTNFHADCDATTRR</sequence>
<dbReference type="EnsemblPlants" id="Kaladp0056s0133.1.v1.1">
    <property type="protein sequence ID" value="Kaladp0056s0133.1.v1.1.CDS.1"/>
    <property type="gene ID" value="Kaladp0056s0133.v1.1"/>
</dbReference>
<proteinExistence type="predicted"/>
<dbReference type="Proteomes" id="UP000594263">
    <property type="component" value="Unplaced"/>
</dbReference>
<protein>
    <submittedName>
        <fullName evidence="1">Uncharacterized protein</fullName>
    </submittedName>
</protein>
<reference evidence="1" key="1">
    <citation type="submission" date="2021-01" db="UniProtKB">
        <authorList>
            <consortium name="EnsemblPlants"/>
        </authorList>
    </citation>
    <scope>IDENTIFICATION</scope>
</reference>
<evidence type="ECO:0000313" key="2">
    <source>
        <dbReference type="Proteomes" id="UP000594263"/>
    </source>
</evidence>